<dbReference type="Gene3D" id="3.40.50.720">
    <property type="entry name" value="NAD(P)-binding Rossmann-like Domain"/>
    <property type="match status" value="1"/>
</dbReference>
<evidence type="ECO:0000313" key="2">
    <source>
        <dbReference type="Proteomes" id="UP000466445"/>
    </source>
</evidence>
<organism evidence="1 2">
    <name type="scientific">Mycolicibacterium sarraceniae</name>
    <dbReference type="NCBI Taxonomy" id="1534348"/>
    <lineage>
        <taxon>Bacteria</taxon>
        <taxon>Bacillati</taxon>
        <taxon>Actinomycetota</taxon>
        <taxon>Actinomycetes</taxon>
        <taxon>Mycobacteriales</taxon>
        <taxon>Mycobacteriaceae</taxon>
        <taxon>Mycolicibacterium</taxon>
    </lineage>
</organism>
<protein>
    <submittedName>
        <fullName evidence="1">Uncharacterized protein</fullName>
    </submittedName>
</protein>
<keyword evidence="2" id="KW-1185">Reference proteome</keyword>
<dbReference type="EMBL" id="AP022595">
    <property type="protein sequence ID" value="BBY60078.1"/>
    <property type="molecule type" value="Genomic_DNA"/>
</dbReference>
<reference evidence="1 2" key="1">
    <citation type="journal article" date="2019" name="Emerg. Microbes Infect.">
        <title>Comprehensive subspecies identification of 175 nontuberculous mycobacteria species based on 7547 genomic profiles.</title>
        <authorList>
            <person name="Matsumoto Y."/>
            <person name="Kinjo T."/>
            <person name="Motooka D."/>
            <person name="Nabeya D."/>
            <person name="Jung N."/>
            <person name="Uechi K."/>
            <person name="Horii T."/>
            <person name="Iida T."/>
            <person name="Fujita J."/>
            <person name="Nakamura S."/>
        </authorList>
    </citation>
    <scope>NUCLEOTIDE SEQUENCE [LARGE SCALE GENOMIC DNA]</scope>
    <source>
        <strain evidence="1 2">JCM 30395</strain>
    </source>
</reference>
<name>A0A7I7STD6_9MYCO</name>
<dbReference type="KEGG" id="msar:MSAR_32140"/>
<gene>
    <name evidence="1" type="ORF">MSAR_32140</name>
</gene>
<dbReference type="AlphaFoldDB" id="A0A7I7STD6"/>
<proteinExistence type="predicted"/>
<accession>A0A7I7STD6</accession>
<sequence length="162" mass="17351">MSQVAVVTAGGSGMGAAACHELGRCGHKVAVLDLNEAAANGGRLSARTGCDRVRSRGRRDRPSRDARFFPDIEILIYGGWCAQGVRPTVVSAHRDAAVGPAGEQQHGRDGAVLQCLFPRLEEAIEYCDTFSLDELPQDATNLLYLIYSLIMVAMAADMRICG</sequence>
<dbReference type="Proteomes" id="UP000466445">
    <property type="component" value="Chromosome"/>
</dbReference>
<dbReference type="InterPro" id="IPR036291">
    <property type="entry name" value="NAD(P)-bd_dom_sf"/>
</dbReference>
<evidence type="ECO:0000313" key="1">
    <source>
        <dbReference type="EMBL" id="BBY60078.1"/>
    </source>
</evidence>
<dbReference type="SUPFAM" id="SSF51735">
    <property type="entry name" value="NAD(P)-binding Rossmann-fold domains"/>
    <property type="match status" value="1"/>
</dbReference>